<evidence type="ECO:0000313" key="3">
    <source>
        <dbReference type="EMBL" id="AGH41271.1"/>
    </source>
</evidence>
<dbReference type="CDD" id="cd12797">
    <property type="entry name" value="M23_peptidase"/>
    <property type="match status" value="1"/>
</dbReference>
<organism evidence="3 4">
    <name type="scientific">Bifidobacterium thermophilum RBL67</name>
    <dbReference type="NCBI Taxonomy" id="1254439"/>
    <lineage>
        <taxon>Bacteria</taxon>
        <taxon>Bacillati</taxon>
        <taxon>Actinomycetota</taxon>
        <taxon>Actinomycetes</taxon>
        <taxon>Bifidobacteriales</taxon>
        <taxon>Bifidobacteriaceae</taxon>
        <taxon>Bifidobacterium</taxon>
    </lineage>
</organism>
<dbReference type="SUPFAM" id="SSF51261">
    <property type="entry name" value="Duplicated hybrid motif"/>
    <property type="match status" value="1"/>
</dbReference>
<dbReference type="InterPro" id="IPR016047">
    <property type="entry name" value="M23ase_b-sheet_dom"/>
</dbReference>
<evidence type="ECO:0000256" key="1">
    <source>
        <dbReference type="SAM" id="MobiDB-lite"/>
    </source>
</evidence>
<gene>
    <name evidence="3" type="ORF">D805_1004</name>
</gene>
<reference evidence="3 4" key="1">
    <citation type="journal article" date="2013" name="Genome Announc.">
        <title>Complete Genome Sequence of the Probiotic Bifidobacterium thermophilum Strain RBL67.</title>
        <authorList>
            <person name="Jans C."/>
            <person name="Lacroix C."/>
            <person name="Follador R."/>
            <person name="Stevens M.J."/>
        </authorList>
    </citation>
    <scope>NUCLEOTIDE SEQUENCE [LARGE SCALE GENOMIC DNA]</scope>
    <source>
        <strain evidence="3 4">RBL67</strain>
    </source>
</reference>
<protein>
    <submittedName>
        <fullName evidence="3">Peptidase, M23 domain protein</fullName>
    </submittedName>
</protein>
<dbReference type="InterPro" id="IPR011055">
    <property type="entry name" value="Dup_hybrid_motif"/>
</dbReference>
<feature type="region of interest" description="Disordered" evidence="1">
    <location>
        <begin position="123"/>
        <end position="151"/>
    </location>
</feature>
<feature type="compositionally biased region" description="Polar residues" evidence="1">
    <location>
        <begin position="128"/>
        <end position="150"/>
    </location>
</feature>
<evidence type="ECO:0000313" key="4">
    <source>
        <dbReference type="Proteomes" id="UP000011835"/>
    </source>
</evidence>
<evidence type="ECO:0000259" key="2">
    <source>
        <dbReference type="Pfam" id="PF01551"/>
    </source>
</evidence>
<keyword evidence="4" id="KW-1185">Reference proteome</keyword>
<sequence length="293" mass="31108">MLQHNVTAQRIITENGGLMFISKPIPIPTSQFISTFARIVCILITCNVVVFPAQGSHSGISETSIPSDPTPQNPAIVSATGLASCRSNTEAVNQNTVSTRITTHQPTAADMTASAETVRNPNRFPAASSVTTSSVQMSDIRNSNTSNSGAARQCRARMVLPVADTRISKAFDRPSKRWATGHRGVDITAETGAVLIAPDDGVISFNGTVAGKDVISIKHSDGLTSTFEPAHSDLETGAPVFRSQPFGVADGSSDHCLDFCVHWGVMDAYDDYLDPSTLILPRTIALKPVQVGD</sequence>
<dbReference type="AlphaFoldDB" id="M4RCN6"/>
<dbReference type="Proteomes" id="UP000011835">
    <property type="component" value="Chromosome"/>
</dbReference>
<dbReference type="HOGENOM" id="CLU_948874_0_0_11"/>
<dbReference type="KEGG" id="btp:D805_1004"/>
<dbReference type="EMBL" id="CP004346">
    <property type="protein sequence ID" value="AGH41271.1"/>
    <property type="molecule type" value="Genomic_DNA"/>
</dbReference>
<feature type="domain" description="M23ase beta-sheet core" evidence="2">
    <location>
        <begin position="181"/>
        <end position="266"/>
    </location>
</feature>
<dbReference type="Gene3D" id="2.70.70.10">
    <property type="entry name" value="Glucose Permease (Domain IIA)"/>
    <property type="match status" value="1"/>
</dbReference>
<dbReference type="PATRIC" id="fig|1254439.12.peg.997"/>
<proteinExistence type="predicted"/>
<name>M4RCN6_9BIFI</name>
<accession>M4RCN6</accession>
<dbReference type="Pfam" id="PF01551">
    <property type="entry name" value="Peptidase_M23"/>
    <property type="match status" value="1"/>
</dbReference>